<name>A0A5N7J787_9CLOT</name>
<dbReference type="GO" id="GO:0003677">
    <property type="term" value="F:DNA binding"/>
    <property type="evidence" value="ECO:0007669"/>
    <property type="project" value="InterPro"/>
</dbReference>
<gene>
    <name evidence="3" type="ORF">E4V82_21225</name>
</gene>
<dbReference type="Proteomes" id="UP000342249">
    <property type="component" value="Unassembled WGS sequence"/>
</dbReference>
<evidence type="ECO:0000259" key="2">
    <source>
        <dbReference type="Pfam" id="PF14319"/>
    </source>
</evidence>
<dbReference type="GO" id="GO:0004803">
    <property type="term" value="F:transposase activity"/>
    <property type="evidence" value="ECO:0007669"/>
    <property type="project" value="InterPro"/>
</dbReference>
<accession>A0A5N7J787</accession>
<evidence type="ECO:0000313" key="3">
    <source>
        <dbReference type="EMBL" id="MPQ64601.1"/>
    </source>
</evidence>
<dbReference type="PANTHER" id="PTHR37023">
    <property type="entry name" value="TRANSPOSASE"/>
    <property type="match status" value="1"/>
</dbReference>
<dbReference type="GO" id="GO:0006313">
    <property type="term" value="P:DNA transposition"/>
    <property type="evidence" value="ECO:0007669"/>
    <property type="project" value="InterPro"/>
</dbReference>
<dbReference type="PANTHER" id="PTHR37023:SF1">
    <property type="entry name" value="ISSOD25 TRANSPOSASE TNPA_ISSOD25"/>
    <property type="match status" value="1"/>
</dbReference>
<proteinExistence type="predicted"/>
<dbReference type="EMBL" id="SPSF01000053">
    <property type="protein sequence ID" value="MPQ64601.1"/>
    <property type="molecule type" value="Genomic_DNA"/>
</dbReference>
<dbReference type="AlphaFoldDB" id="A0A5N7J787"/>
<dbReference type="NCBIfam" id="NF033538">
    <property type="entry name" value="transpos_IS91"/>
    <property type="match status" value="1"/>
</dbReference>
<dbReference type="InterPro" id="IPR007069">
    <property type="entry name" value="Transposase_32"/>
</dbReference>
<dbReference type="RefSeq" id="WP_152753765.1">
    <property type="nucleotide sequence ID" value="NZ_SPSE01000056.1"/>
</dbReference>
<reference evidence="3 4" key="1">
    <citation type="journal article" date="2019" name="Lett. Appl. Microbiol.">
        <title>A case of 'blown pack' spoilage of vacuum-packaged pork likely associated with Clostridium estertheticum in Canada.</title>
        <authorList>
            <person name="Zhang P."/>
            <person name="Ward P."/>
            <person name="McMullen L.M."/>
            <person name="Yang X."/>
        </authorList>
    </citation>
    <scope>NUCLEOTIDE SEQUENCE [LARGE SCALE GENOMIC DNA]</scope>
    <source>
        <strain evidence="3 4">MA19</strain>
    </source>
</reference>
<evidence type="ECO:0000259" key="1">
    <source>
        <dbReference type="Pfam" id="PF04986"/>
    </source>
</evidence>
<dbReference type="InterPro" id="IPR026889">
    <property type="entry name" value="Zn_Tnp"/>
</dbReference>
<dbReference type="InterPro" id="IPR054832">
    <property type="entry name" value="transpos_IS91"/>
</dbReference>
<feature type="domain" description="Transposase zinc-binding" evidence="2">
    <location>
        <begin position="7"/>
        <end position="96"/>
    </location>
</feature>
<feature type="domain" description="Transposase IS801/IS1294" evidence="1">
    <location>
        <begin position="138"/>
        <end position="323"/>
    </location>
</feature>
<protein>
    <submittedName>
        <fullName evidence="3">IS91 family transposase</fullName>
    </submittedName>
</protein>
<evidence type="ECO:0000313" key="4">
    <source>
        <dbReference type="Proteomes" id="UP000342249"/>
    </source>
</evidence>
<dbReference type="Pfam" id="PF14319">
    <property type="entry name" value="Zn_Tnp_IS91"/>
    <property type="match status" value="1"/>
</dbReference>
<comment type="caution">
    <text evidence="3">The sequence shown here is derived from an EMBL/GenBank/DDBJ whole genome shotgun (WGS) entry which is preliminary data.</text>
</comment>
<sequence>MIEIQDIFIQYGDEYRKNHKLPLHILKTMIAIESCRTAELGGHVDECNECGHVRISYNSCRNRHCPKCQTLAKERWLEKRKEDLLPVGYFHVVFTIPQELNYITLTNQTEMYSILFNAVSETLLELSIDKKYLGAEIGFMSILHTWGQNLMNHPHIHCVVPSGGLTFDGTKWINSKNDFFIPVKVLSRKFRGKFLFYLKKAYYSNALKYSTGIEELTEKHIFQSFIGKLYKKEWVVYCKAPFGSSEHVLEYLGRYSHRVAISNHRIVNLENGYVTFKWRDYKDHNKEKFMTLTVAEFMRRFFMHVLPRKFVKIRHYGILSNRNRSTKLQKCKELTDAVQSKSENSDVKLSAAELLLKLTGIDINICSCCGKGKMITKDKLDRQNYSPPGETNKIA</sequence>
<organism evidence="3 4">
    <name type="scientific">Clostridium estertheticum</name>
    <dbReference type="NCBI Taxonomy" id="238834"/>
    <lineage>
        <taxon>Bacteria</taxon>
        <taxon>Bacillati</taxon>
        <taxon>Bacillota</taxon>
        <taxon>Clostridia</taxon>
        <taxon>Eubacteriales</taxon>
        <taxon>Clostridiaceae</taxon>
        <taxon>Clostridium</taxon>
    </lineage>
</organism>
<dbReference type="Pfam" id="PF04986">
    <property type="entry name" value="Y2_Tnp"/>
    <property type="match status" value="1"/>
</dbReference>